<feature type="domain" description="Ice-binding protein C-terminal" evidence="1">
    <location>
        <begin position="179"/>
        <end position="201"/>
    </location>
</feature>
<evidence type="ECO:0000259" key="1">
    <source>
        <dbReference type="Pfam" id="PF07589"/>
    </source>
</evidence>
<evidence type="ECO:0000313" key="2">
    <source>
        <dbReference type="EMBL" id="MBK1792847.1"/>
    </source>
</evidence>
<keyword evidence="3" id="KW-1185">Reference proteome</keyword>
<organism evidence="2 3">
    <name type="scientific">Persicirhabdus sediminis</name>
    <dbReference type="NCBI Taxonomy" id="454144"/>
    <lineage>
        <taxon>Bacteria</taxon>
        <taxon>Pseudomonadati</taxon>
        <taxon>Verrucomicrobiota</taxon>
        <taxon>Verrucomicrobiia</taxon>
        <taxon>Verrucomicrobiales</taxon>
        <taxon>Verrucomicrobiaceae</taxon>
        <taxon>Persicirhabdus</taxon>
    </lineage>
</organism>
<proteinExistence type="predicted"/>
<comment type="caution">
    <text evidence="2">The sequence shown here is derived from an EMBL/GenBank/DDBJ whole genome shotgun (WGS) entry which is preliminary data.</text>
</comment>
<name>A0A8J7MHK5_9BACT</name>
<gene>
    <name evidence="2" type="ORF">JIN82_16905</name>
</gene>
<dbReference type="Proteomes" id="UP000624703">
    <property type="component" value="Unassembled WGS sequence"/>
</dbReference>
<dbReference type="AlphaFoldDB" id="A0A8J7MHK5"/>
<accession>A0A8J7MHK5</accession>
<dbReference type="Pfam" id="PF07589">
    <property type="entry name" value="PEP-CTERM"/>
    <property type="match status" value="1"/>
</dbReference>
<dbReference type="RefSeq" id="WP_200312852.1">
    <property type="nucleotide sequence ID" value="NZ_JAENIM010000047.1"/>
</dbReference>
<protein>
    <submittedName>
        <fullName evidence="2">PEP-CTERM sorting domain-containing protein</fullName>
    </submittedName>
</protein>
<dbReference type="InterPro" id="IPR013424">
    <property type="entry name" value="Ice-binding_C"/>
</dbReference>
<sequence length="202" mass="21315">MSASQAAVTFVSVADDLSNVSTTSNITTDRKNNDNLWAQRDGYGEGSVTILEGWDVNENVPVLTLTLSDLTVGQTYDVYVNYIRFTSNNNPRGGIRGSLDGTSFSTFNGAGGTEGTVGFAEETGHTANGDQVGLRGYLGTAIADGSGQIQIFVDDDGLDGGIEERVWFDGASYEASYEAIPEPSAVALLALGGVALTLRRRK</sequence>
<evidence type="ECO:0000313" key="3">
    <source>
        <dbReference type="Proteomes" id="UP000624703"/>
    </source>
</evidence>
<dbReference type="EMBL" id="JAENIM010000047">
    <property type="protein sequence ID" value="MBK1792847.1"/>
    <property type="molecule type" value="Genomic_DNA"/>
</dbReference>
<dbReference type="NCBIfam" id="TIGR02595">
    <property type="entry name" value="PEP_CTERM"/>
    <property type="match status" value="1"/>
</dbReference>
<reference evidence="2" key="1">
    <citation type="submission" date="2021-01" db="EMBL/GenBank/DDBJ databases">
        <title>Modified the classification status of verrucomicrobia.</title>
        <authorList>
            <person name="Feng X."/>
        </authorList>
    </citation>
    <scope>NUCLEOTIDE SEQUENCE</scope>
    <source>
        <strain evidence="2">_KCTC 22039</strain>
    </source>
</reference>